<sequence>MRLGTKNSYLQKDPSQEVSLTRAWQFFYPSYGLTHRSTAAIIPVYNIMRIAHKTVQALLRLARLGHQSRIFVSMRLSGQWEGIA</sequence>
<dbReference type="Proteomes" id="UP001629953">
    <property type="component" value="Unassembled WGS sequence"/>
</dbReference>
<keyword evidence="2" id="KW-1185">Reference proteome</keyword>
<name>A0ABW9G5G8_9GAMM</name>
<comment type="caution">
    <text evidence="1">The sequence shown here is derived from an EMBL/GenBank/DDBJ whole genome shotgun (WGS) entry which is preliminary data.</text>
</comment>
<organism evidence="1 2">
    <name type="scientific">Celerinatantimonas yamalensis</name>
    <dbReference type="NCBI Taxonomy" id="559956"/>
    <lineage>
        <taxon>Bacteria</taxon>
        <taxon>Pseudomonadati</taxon>
        <taxon>Pseudomonadota</taxon>
        <taxon>Gammaproteobacteria</taxon>
        <taxon>Celerinatantimonadaceae</taxon>
        <taxon>Celerinatantimonas</taxon>
    </lineage>
</organism>
<gene>
    <name evidence="1" type="ORF">ABUE30_07260</name>
</gene>
<evidence type="ECO:0000313" key="2">
    <source>
        <dbReference type="Proteomes" id="UP001629953"/>
    </source>
</evidence>
<reference evidence="1 2" key="1">
    <citation type="journal article" date="2013" name="Int. J. Syst. Evol. Microbiol.">
        <title>Celerinatantimonas yamalensis sp. nov., a cold-adapted diazotrophic bacterium from a cold permafrost brine.</title>
        <authorList>
            <person name="Shcherbakova V."/>
            <person name="Chuvilskaya N."/>
            <person name="Rivkina E."/>
            <person name="Demidov N."/>
            <person name="Uchaeva V."/>
            <person name="Suetin S."/>
            <person name="Suzina N."/>
            <person name="Gilichinsky D."/>
        </authorList>
    </citation>
    <scope>NUCLEOTIDE SEQUENCE [LARGE SCALE GENOMIC DNA]</scope>
    <source>
        <strain evidence="1 2">C7</strain>
    </source>
</reference>
<proteinExistence type="predicted"/>
<dbReference type="RefSeq" id="WP_408623052.1">
    <property type="nucleotide sequence ID" value="NZ_JBEQCT010000002.1"/>
</dbReference>
<dbReference type="EMBL" id="JBEQCT010000002">
    <property type="protein sequence ID" value="MFM2484862.1"/>
    <property type="molecule type" value="Genomic_DNA"/>
</dbReference>
<protein>
    <submittedName>
        <fullName evidence="1">Uncharacterized protein</fullName>
    </submittedName>
</protein>
<accession>A0ABW9G5G8</accession>
<evidence type="ECO:0000313" key="1">
    <source>
        <dbReference type="EMBL" id="MFM2484862.1"/>
    </source>
</evidence>